<feature type="region of interest" description="Disordered" evidence="1">
    <location>
        <begin position="535"/>
        <end position="567"/>
    </location>
</feature>
<dbReference type="Gene3D" id="3.30.420.280">
    <property type="match status" value="1"/>
</dbReference>
<accession>A0A1T4XZB1</accession>
<reference evidence="3" key="1">
    <citation type="submission" date="2017-02" db="EMBL/GenBank/DDBJ databases">
        <authorList>
            <person name="Varghese N."/>
            <person name="Submissions S."/>
        </authorList>
    </citation>
    <scope>NUCLEOTIDE SEQUENCE [LARGE SCALE GENOMIC DNA]</scope>
    <source>
        <strain evidence="3">ATCC 700200</strain>
    </source>
</reference>
<dbReference type="InterPro" id="IPR027417">
    <property type="entry name" value="P-loop_NTPase"/>
</dbReference>
<dbReference type="EMBL" id="FUYE01000006">
    <property type="protein sequence ID" value="SKA94879.1"/>
    <property type="molecule type" value="Genomic_DNA"/>
</dbReference>
<dbReference type="AlphaFoldDB" id="A0A1T4XZB1"/>
<sequence>MPRARSPKRTASPKPAVYIPQTEADLAGPPLDPKVKEKLALLQDRNWRLENLYLILVQGQPVPFQARPEQLQFRRHRHRRNFVPKARKLGISTEIVLENGDECVFSPNFKSAIIDETEVAAWEKLEIFRFAWLNGPNHPDPFIAALWRLIQAANPLLTNNHSEMAWANGSSYQAGTSFTGRTPQRLHVSEFGPICDASLEKGRKIRRGSINAVLPEDIVDVETTMRGGRVGPCYELFRLAKESVGRPLTSGDWRLHFFSWLQHPDYRLLGQEAHNAEVLRYFKKLREEHALDVPPERQAWYEKKRREQGDDMLQEFPTTIEECDQAIVLGAIYPQMASVRAQGRVREFNPEPHLPLYTFWDCGGDSLAGWLVQPTAKDINILDWAAGEGGGAAGLVAQVRRWEALHGPIAKNYVPHDAHQRDKGSNKTFYTQMLEAGLQPNQVCVVSRIPDVWTGIGYLRRLLPQCWFHRRCDAEPEAAGDPQPSGIARLENYRRALNKTTGHYLEHPLKDGLCDHTADALRTFAEASALNLIPTQSSATARGRSRTSLDDDDDDLGGRGTQRRGRREVARFGFVGR</sequence>
<evidence type="ECO:0000256" key="1">
    <source>
        <dbReference type="SAM" id="MobiDB-lite"/>
    </source>
</evidence>
<name>A0A1T4XZB1_9BACT</name>
<protein>
    <recommendedName>
        <fullName evidence="4">Terminase-like family protein</fullName>
    </recommendedName>
</protein>
<evidence type="ECO:0008006" key="4">
    <source>
        <dbReference type="Google" id="ProtNLM"/>
    </source>
</evidence>
<keyword evidence="3" id="KW-1185">Reference proteome</keyword>
<dbReference type="OrthoDB" id="479677at2"/>
<dbReference type="STRING" id="48467.SAMN02745166_02228"/>
<dbReference type="Proteomes" id="UP000190774">
    <property type="component" value="Unassembled WGS sequence"/>
</dbReference>
<evidence type="ECO:0000313" key="3">
    <source>
        <dbReference type="Proteomes" id="UP000190774"/>
    </source>
</evidence>
<evidence type="ECO:0000313" key="2">
    <source>
        <dbReference type="EMBL" id="SKA94879.1"/>
    </source>
</evidence>
<dbReference type="RefSeq" id="WP_078813433.1">
    <property type="nucleotide sequence ID" value="NZ_FUYE01000006.1"/>
</dbReference>
<proteinExistence type="predicted"/>
<organism evidence="2 3">
    <name type="scientific">Prosthecobacter debontii</name>
    <dbReference type="NCBI Taxonomy" id="48467"/>
    <lineage>
        <taxon>Bacteria</taxon>
        <taxon>Pseudomonadati</taxon>
        <taxon>Verrucomicrobiota</taxon>
        <taxon>Verrucomicrobiia</taxon>
        <taxon>Verrucomicrobiales</taxon>
        <taxon>Verrucomicrobiaceae</taxon>
        <taxon>Prosthecobacter</taxon>
    </lineage>
</organism>
<feature type="region of interest" description="Disordered" evidence="1">
    <location>
        <begin position="1"/>
        <end position="31"/>
    </location>
</feature>
<dbReference type="Gene3D" id="3.40.50.300">
    <property type="entry name" value="P-loop containing nucleotide triphosphate hydrolases"/>
    <property type="match status" value="1"/>
</dbReference>
<gene>
    <name evidence="2" type="ORF">SAMN02745166_02228</name>
</gene>